<evidence type="ECO:0000256" key="3">
    <source>
        <dbReference type="ARBA" id="ARBA00022448"/>
    </source>
</evidence>
<organism evidence="9 10">
    <name type="scientific">Egibacter rhizosphaerae</name>
    <dbReference type="NCBI Taxonomy" id="1670831"/>
    <lineage>
        <taxon>Bacteria</taxon>
        <taxon>Bacillati</taxon>
        <taxon>Actinomycetota</taxon>
        <taxon>Nitriliruptoria</taxon>
        <taxon>Egibacterales</taxon>
        <taxon>Egibacteraceae</taxon>
        <taxon>Egibacter</taxon>
    </lineage>
</organism>
<evidence type="ECO:0000256" key="8">
    <source>
        <dbReference type="RuleBase" id="RU363041"/>
    </source>
</evidence>
<evidence type="ECO:0000256" key="4">
    <source>
        <dbReference type="ARBA" id="ARBA00022475"/>
    </source>
</evidence>
<keyword evidence="3" id="KW-0813">Transport</keyword>
<protein>
    <recommendedName>
        <fullName evidence="8">Probable membrane transporter protein</fullName>
    </recommendedName>
</protein>
<dbReference type="GO" id="GO:0005886">
    <property type="term" value="C:plasma membrane"/>
    <property type="evidence" value="ECO:0007669"/>
    <property type="project" value="UniProtKB-SubCell"/>
</dbReference>
<feature type="transmembrane region" description="Helical" evidence="8">
    <location>
        <begin position="55"/>
        <end position="77"/>
    </location>
</feature>
<name>A0A411YEY2_9ACTN</name>
<evidence type="ECO:0000313" key="9">
    <source>
        <dbReference type="EMBL" id="QBI19756.1"/>
    </source>
</evidence>
<feature type="transmembrane region" description="Helical" evidence="8">
    <location>
        <begin position="89"/>
        <end position="108"/>
    </location>
</feature>
<gene>
    <name evidence="9" type="ORF">ER308_09465</name>
</gene>
<evidence type="ECO:0000256" key="7">
    <source>
        <dbReference type="ARBA" id="ARBA00023136"/>
    </source>
</evidence>
<dbReference type="AlphaFoldDB" id="A0A411YEY2"/>
<feature type="transmembrane region" description="Helical" evidence="8">
    <location>
        <begin position="180"/>
        <end position="198"/>
    </location>
</feature>
<dbReference type="PANTHER" id="PTHR30269:SF37">
    <property type="entry name" value="MEMBRANE TRANSPORTER PROTEIN"/>
    <property type="match status" value="1"/>
</dbReference>
<evidence type="ECO:0000256" key="5">
    <source>
        <dbReference type="ARBA" id="ARBA00022692"/>
    </source>
</evidence>
<comment type="subcellular location">
    <subcellularLocation>
        <location evidence="1 8">Cell membrane</location>
        <topology evidence="1 8">Multi-pass membrane protein</topology>
    </subcellularLocation>
</comment>
<dbReference type="Proteomes" id="UP000291469">
    <property type="component" value="Chromosome"/>
</dbReference>
<accession>A0A411YEY2</accession>
<evidence type="ECO:0000256" key="1">
    <source>
        <dbReference type="ARBA" id="ARBA00004651"/>
    </source>
</evidence>
<dbReference type="PROSITE" id="PS51257">
    <property type="entry name" value="PROKAR_LIPOPROTEIN"/>
    <property type="match status" value="1"/>
</dbReference>
<comment type="similarity">
    <text evidence="2 8">Belongs to the 4-toluene sulfonate uptake permease (TSUP) (TC 2.A.102) family.</text>
</comment>
<evidence type="ECO:0000313" key="10">
    <source>
        <dbReference type="Proteomes" id="UP000291469"/>
    </source>
</evidence>
<reference evidence="9 10" key="1">
    <citation type="submission" date="2019-01" db="EMBL/GenBank/DDBJ databases">
        <title>Egibacter rhizosphaerae EGI 80759T.</title>
        <authorList>
            <person name="Chen D.-D."/>
            <person name="Tian Y."/>
            <person name="Jiao J.-Y."/>
            <person name="Zhang X.-T."/>
            <person name="Zhang Y.-G."/>
            <person name="Zhang Y."/>
            <person name="Xiao M."/>
            <person name="Shu W.-S."/>
            <person name="Li W.-J."/>
        </authorList>
    </citation>
    <scope>NUCLEOTIDE SEQUENCE [LARGE SCALE GENOMIC DNA]</scope>
    <source>
        <strain evidence="9 10">EGI 80759</strain>
    </source>
</reference>
<keyword evidence="4 8" id="KW-1003">Cell membrane</keyword>
<feature type="transmembrane region" description="Helical" evidence="8">
    <location>
        <begin position="144"/>
        <end position="168"/>
    </location>
</feature>
<proteinExistence type="inferred from homology"/>
<dbReference type="PANTHER" id="PTHR30269">
    <property type="entry name" value="TRANSMEMBRANE PROTEIN YFCA"/>
    <property type="match status" value="1"/>
</dbReference>
<dbReference type="Pfam" id="PF01925">
    <property type="entry name" value="TauE"/>
    <property type="match status" value="1"/>
</dbReference>
<dbReference type="InterPro" id="IPR052017">
    <property type="entry name" value="TSUP"/>
</dbReference>
<feature type="transmembrane region" description="Helical" evidence="8">
    <location>
        <begin position="114"/>
        <end position="132"/>
    </location>
</feature>
<evidence type="ECO:0000256" key="2">
    <source>
        <dbReference type="ARBA" id="ARBA00009142"/>
    </source>
</evidence>
<keyword evidence="6 8" id="KW-1133">Transmembrane helix</keyword>
<evidence type="ECO:0000256" key="6">
    <source>
        <dbReference type="ARBA" id="ARBA00022989"/>
    </source>
</evidence>
<keyword evidence="7 8" id="KW-0472">Membrane</keyword>
<feature type="transmembrane region" description="Helical" evidence="8">
    <location>
        <begin position="234"/>
        <end position="252"/>
    </location>
</feature>
<feature type="transmembrane region" description="Helical" evidence="8">
    <location>
        <begin position="205"/>
        <end position="222"/>
    </location>
</feature>
<sequence>MRPTLRGGRVPEDPTLLGLPPLGVVAVSVVVACAAIVQGTVGIGFGIVLVPALALLAPTALPATPLLLAVALTALTARRERSAIDRDGFPALLAGRLVGTVIAVVVLLAVTEALLEVLFGTVILGVVALNVARPRVPVTRTTRLLAGTGSGLFATTAAIGGPPVALLYQHRPGPEVRSTLAALFFIGTLLSLAGLSVAGRLQLDHALLALVLLPALLAGFAVSRPLRRWLDGGWLRLAVLAFAAIGGVLAIARGLGG</sequence>
<feature type="transmembrane region" description="Helical" evidence="8">
    <location>
        <begin position="21"/>
        <end position="49"/>
    </location>
</feature>
<keyword evidence="5 8" id="KW-0812">Transmembrane</keyword>
<dbReference type="OrthoDB" id="5472127at2"/>
<keyword evidence="10" id="KW-1185">Reference proteome</keyword>
<dbReference type="EMBL" id="CP036402">
    <property type="protein sequence ID" value="QBI19756.1"/>
    <property type="molecule type" value="Genomic_DNA"/>
</dbReference>
<dbReference type="InterPro" id="IPR002781">
    <property type="entry name" value="TM_pro_TauE-like"/>
</dbReference>
<dbReference type="KEGG" id="erz:ER308_09465"/>